<evidence type="ECO:0000313" key="2">
    <source>
        <dbReference type="EMBL" id="KAK2195189.1"/>
    </source>
</evidence>
<evidence type="ECO:0000313" key="3">
    <source>
        <dbReference type="Proteomes" id="UP001214638"/>
    </source>
</evidence>
<dbReference type="KEGG" id="bdw:94337159"/>
<accession>A0AAD9UMR4</accession>
<keyword evidence="3" id="KW-1185">Reference proteome</keyword>
<dbReference type="GeneID" id="94337159"/>
<feature type="chain" id="PRO_5042118702" evidence="1">
    <location>
        <begin position="18"/>
        <end position="178"/>
    </location>
</feature>
<dbReference type="RefSeq" id="XP_067802032.1">
    <property type="nucleotide sequence ID" value="XM_067947881.1"/>
</dbReference>
<dbReference type="EMBL" id="JALLKP010000004">
    <property type="protein sequence ID" value="KAK2195189.1"/>
    <property type="molecule type" value="Genomic_DNA"/>
</dbReference>
<proteinExistence type="predicted"/>
<organism evidence="2 3">
    <name type="scientific">Babesia duncani</name>
    <dbReference type="NCBI Taxonomy" id="323732"/>
    <lineage>
        <taxon>Eukaryota</taxon>
        <taxon>Sar</taxon>
        <taxon>Alveolata</taxon>
        <taxon>Apicomplexa</taxon>
        <taxon>Aconoidasida</taxon>
        <taxon>Piroplasmida</taxon>
        <taxon>Babesiidae</taxon>
        <taxon>Babesia</taxon>
    </lineage>
</organism>
<protein>
    <submittedName>
        <fullName evidence="2">Uncharacterized protein</fullName>
    </submittedName>
</protein>
<feature type="signal peptide" evidence="1">
    <location>
        <begin position="1"/>
        <end position="17"/>
    </location>
</feature>
<keyword evidence="1" id="KW-0732">Signal</keyword>
<reference evidence="2" key="1">
    <citation type="journal article" date="2023" name="Nat. Microbiol.">
        <title>Babesia duncani multi-omics identifies virulence factors and drug targets.</title>
        <authorList>
            <person name="Singh P."/>
            <person name="Lonardi S."/>
            <person name="Liang Q."/>
            <person name="Vydyam P."/>
            <person name="Khabirova E."/>
            <person name="Fang T."/>
            <person name="Gihaz S."/>
            <person name="Thekkiniath J."/>
            <person name="Munshi M."/>
            <person name="Abel S."/>
            <person name="Ciampossin L."/>
            <person name="Batugedara G."/>
            <person name="Gupta M."/>
            <person name="Lu X.M."/>
            <person name="Lenz T."/>
            <person name="Chakravarty S."/>
            <person name="Cornillot E."/>
            <person name="Hu Y."/>
            <person name="Ma W."/>
            <person name="Gonzalez L.M."/>
            <person name="Sanchez S."/>
            <person name="Estrada K."/>
            <person name="Sanchez-Flores A."/>
            <person name="Montero E."/>
            <person name="Harb O.S."/>
            <person name="Le Roch K.G."/>
            <person name="Mamoun C.B."/>
        </authorList>
    </citation>
    <scope>NUCLEOTIDE SEQUENCE</scope>
    <source>
        <strain evidence="2">WA1</strain>
    </source>
</reference>
<dbReference type="AlphaFoldDB" id="A0AAD9UMR4"/>
<gene>
    <name evidence="2" type="ORF">BdWA1_002862</name>
</gene>
<evidence type="ECO:0000256" key="1">
    <source>
        <dbReference type="SAM" id="SignalP"/>
    </source>
</evidence>
<comment type="caution">
    <text evidence="2">The sequence shown here is derived from an EMBL/GenBank/DDBJ whole genome shotgun (WGS) entry which is preliminary data.</text>
</comment>
<sequence length="178" mass="20543">MDLRWLLSFAIIGCKLAAGIGYNDNILVVKEGSISRHLARRMYNKIIRIMLRDELSVTQCIEDNLEILTSINGLLDDGQINTETEYDSIVEEISKTKDDLEYIKEYIEWLPKLAREVDDLKSQMQEPERRTLGGDLTMRVKTIMAGKKEIEEKLKMELETVTAKINALPIRKKNLKNE</sequence>
<dbReference type="Proteomes" id="UP001214638">
    <property type="component" value="Unassembled WGS sequence"/>
</dbReference>
<name>A0AAD9UMR4_9APIC</name>